<evidence type="ECO:0000313" key="3">
    <source>
        <dbReference type="Proteomes" id="UP000054485"/>
    </source>
</evidence>
<sequence length="167" mass="18441">MFINTIGIDFKMHTIELDGKCIKLQIDSDAVNQPQAATSSYHDFPASVPPASHTCYQQPNSLAVYDGLFETGPPPNGQHNAGISELAMRYMPSQSNLLSSMSIPVLPAPVPRQAYLGSSIISDYERTCQEQKQQRQALRVQTQRLQNQRTATCRGITCDWVHGSMGT</sequence>
<dbReference type="InParanoid" id="A0A0D0A4P5"/>
<keyword evidence="1" id="KW-0175">Coiled coil</keyword>
<reference evidence="2 3" key="1">
    <citation type="submission" date="2014-04" db="EMBL/GenBank/DDBJ databases">
        <authorList>
            <consortium name="DOE Joint Genome Institute"/>
            <person name="Kuo A."/>
            <person name="Ruytinx J."/>
            <person name="Rineau F."/>
            <person name="Colpaert J."/>
            <person name="Kohler A."/>
            <person name="Nagy L.G."/>
            <person name="Floudas D."/>
            <person name="Copeland A."/>
            <person name="Barry K.W."/>
            <person name="Cichocki N."/>
            <person name="Veneault-Fourrey C."/>
            <person name="LaButti K."/>
            <person name="Lindquist E.A."/>
            <person name="Lipzen A."/>
            <person name="Lundell T."/>
            <person name="Morin E."/>
            <person name="Murat C."/>
            <person name="Sun H."/>
            <person name="Tunlid A."/>
            <person name="Henrissat B."/>
            <person name="Grigoriev I.V."/>
            <person name="Hibbett D.S."/>
            <person name="Martin F."/>
            <person name="Nordberg H.P."/>
            <person name="Cantor M.N."/>
            <person name="Hua S.X."/>
        </authorList>
    </citation>
    <scope>NUCLEOTIDE SEQUENCE [LARGE SCALE GENOMIC DNA]</scope>
    <source>
        <strain evidence="2 3">UH-Slu-Lm8-n1</strain>
    </source>
</reference>
<evidence type="ECO:0000256" key="1">
    <source>
        <dbReference type="SAM" id="Coils"/>
    </source>
</evidence>
<gene>
    <name evidence="2" type="ORF">CY34DRAFT_10639</name>
</gene>
<evidence type="ECO:0000313" key="2">
    <source>
        <dbReference type="EMBL" id="KIK45055.1"/>
    </source>
</evidence>
<dbReference type="EMBL" id="KN835179">
    <property type="protein sequence ID" value="KIK45055.1"/>
    <property type="molecule type" value="Genomic_DNA"/>
</dbReference>
<protein>
    <submittedName>
        <fullName evidence="2">Uncharacterized protein</fullName>
    </submittedName>
</protein>
<dbReference type="Proteomes" id="UP000054485">
    <property type="component" value="Unassembled WGS sequence"/>
</dbReference>
<accession>A0A0D0A4P5</accession>
<reference evidence="3" key="2">
    <citation type="submission" date="2015-01" db="EMBL/GenBank/DDBJ databases">
        <title>Evolutionary Origins and Diversification of the Mycorrhizal Mutualists.</title>
        <authorList>
            <consortium name="DOE Joint Genome Institute"/>
            <consortium name="Mycorrhizal Genomics Consortium"/>
            <person name="Kohler A."/>
            <person name="Kuo A."/>
            <person name="Nagy L.G."/>
            <person name="Floudas D."/>
            <person name="Copeland A."/>
            <person name="Barry K.W."/>
            <person name="Cichocki N."/>
            <person name="Veneault-Fourrey C."/>
            <person name="LaButti K."/>
            <person name="Lindquist E.A."/>
            <person name="Lipzen A."/>
            <person name="Lundell T."/>
            <person name="Morin E."/>
            <person name="Murat C."/>
            <person name="Riley R."/>
            <person name="Ohm R."/>
            <person name="Sun H."/>
            <person name="Tunlid A."/>
            <person name="Henrissat B."/>
            <person name="Grigoriev I.V."/>
            <person name="Hibbett D.S."/>
            <person name="Martin F."/>
        </authorList>
    </citation>
    <scope>NUCLEOTIDE SEQUENCE [LARGE SCALE GENOMIC DNA]</scope>
    <source>
        <strain evidence="3">UH-Slu-Lm8-n1</strain>
    </source>
</reference>
<name>A0A0D0A4P5_9AGAM</name>
<proteinExistence type="predicted"/>
<feature type="coiled-coil region" evidence="1">
    <location>
        <begin position="121"/>
        <end position="148"/>
    </location>
</feature>
<dbReference type="AlphaFoldDB" id="A0A0D0A4P5"/>
<dbReference type="HOGENOM" id="CLU_1595647_0_0_1"/>
<dbReference type="OrthoDB" id="2665555at2759"/>
<keyword evidence="3" id="KW-1185">Reference proteome</keyword>
<organism evidence="2 3">
    <name type="scientific">Suillus luteus UH-Slu-Lm8-n1</name>
    <dbReference type="NCBI Taxonomy" id="930992"/>
    <lineage>
        <taxon>Eukaryota</taxon>
        <taxon>Fungi</taxon>
        <taxon>Dikarya</taxon>
        <taxon>Basidiomycota</taxon>
        <taxon>Agaricomycotina</taxon>
        <taxon>Agaricomycetes</taxon>
        <taxon>Agaricomycetidae</taxon>
        <taxon>Boletales</taxon>
        <taxon>Suillineae</taxon>
        <taxon>Suillaceae</taxon>
        <taxon>Suillus</taxon>
    </lineage>
</organism>